<keyword evidence="17" id="KW-1185">Reference proteome</keyword>
<keyword evidence="3 15" id="KW-0812">Transmembrane</keyword>
<keyword evidence="4 15" id="KW-1133">Transmembrane helix</keyword>
<evidence type="ECO:0000256" key="12">
    <source>
        <dbReference type="ARBA" id="ARBA00043155"/>
    </source>
</evidence>
<evidence type="ECO:0000256" key="7">
    <source>
        <dbReference type="ARBA" id="ARBA00024631"/>
    </source>
</evidence>
<evidence type="ECO:0000256" key="11">
    <source>
        <dbReference type="ARBA" id="ARBA00042320"/>
    </source>
</evidence>
<dbReference type="GO" id="GO:0016020">
    <property type="term" value="C:membrane"/>
    <property type="evidence" value="ECO:0007669"/>
    <property type="project" value="UniProtKB-SubCell"/>
</dbReference>
<evidence type="ECO:0000313" key="17">
    <source>
        <dbReference type="Proteomes" id="UP000274429"/>
    </source>
</evidence>
<comment type="similarity">
    <text evidence="2">Belongs to the CLPTM1 family.</text>
</comment>
<gene>
    <name evidence="16" type="ORF">TTAC_LOCUS5028</name>
</gene>
<evidence type="ECO:0000256" key="1">
    <source>
        <dbReference type="ARBA" id="ARBA00004141"/>
    </source>
</evidence>
<feature type="transmembrane region" description="Helical" evidence="15">
    <location>
        <begin position="252"/>
        <end position="271"/>
    </location>
</feature>
<comment type="catalytic activity">
    <reaction evidence="7">
        <text>a 1,2-diacyl-sn-glycero-3-phosphocholine(in) = a 1,2-diacyl-sn-glycero-3-phosphocholine(out)</text>
        <dbReference type="Rhea" id="RHEA:38571"/>
        <dbReference type="ChEBI" id="CHEBI:57643"/>
    </reaction>
</comment>
<name>A0A3P7FBK1_HYDTA</name>
<organism evidence="16 17">
    <name type="scientific">Hydatigena taeniaeformis</name>
    <name type="common">Feline tapeworm</name>
    <name type="synonym">Taenia taeniaeformis</name>
    <dbReference type="NCBI Taxonomy" id="6205"/>
    <lineage>
        <taxon>Eukaryota</taxon>
        <taxon>Metazoa</taxon>
        <taxon>Spiralia</taxon>
        <taxon>Lophotrochozoa</taxon>
        <taxon>Platyhelminthes</taxon>
        <taxon>Cestoda</taxon>
        <taxon>Eucestoda</taxon>
        <taxon>Cyclophyllidea</taxon>
        <taxon>Taeniidae</taxon>
        <taxon>Hydatigera</taxon>
    </lineage>
</organism>
<sequence length="275" mass="32066">MLSSQNNSSVSQTTRLTTHWLSHLEVYVLKDAVSFPINAVPRELMPHFHVVQRKSELVYLPLFFIDPQLQPTYYWMELPGVPTERLNFTIEVIPLSIGRFRLRCMLAQAVEQLKVMGIKDKDLEDLQGIFTETNLYLLLTTVVVSAFHLFFDFLAFKNDVQFWRNAENTTGISIRTIVWRCFSTSIIFLYLYEEKSSLLVVIPSGISAIIEFWKLCRMTKVSFSLRGGVSIGQRSREEEETDKLDAYFMRRLMYFMIPLCVSGAIYSLLYMPHRR</sequence>
<evidence type="ECO:0000256" key="15">
    <source>
        <dbReference type="SAM" id="Phobius"/>
    </source>
</evidence>
<comment type="catalytic activity">
    <reaction evidence="9">
        <text>6-(alpha-D-glucosaminyl)-(1-octadecanoyl,2-(9Z)-octadecenoyl-sn-glycero-3-phospho)-1D-myo-inositol(in) = 6-(alpha-D-glucosaminyl)-(1-octadecanoyl,2-(9Z)-octadecenoyl-sn-glycero-3-phospho)-1D-myo-inositol(out)</text>
        <dbReference type="Rhea" id="RHEA:71495"/>
        <dbReference type="ChEBI" id="CHEBI:190691"/>
    </reaction>
</comment>
<accession>A0A3P7FBK1</accession>
<evidence type="ECO:0000256" key="2">
    <source>
        <dbReference type="ARBA" id="ARBA00009310"/>
    </source>
</evidence>
<evidence type="ECO:0000256" key="3">
    <source>
        <dbReference type="ARBA" id="ARBA00022692"/>
    </source>
</evidence>
<dbReference type="EMBL" id="UYWX01005999">
    <property type="protein sequence ID" value="VDM26099.1"/>
    <property type="molecule type" value="Genomic_DNA"/>
</dbReference>
<comment type="catalytic activity">
    <reaction evidence="6">
        <text>a 1,2-diacyl-sn-glycero-3-phosphoethanolamine(in) = a 1,2-diacyl-sn-glycero-3-phosphoethanolamine(out)</text>
        <dbReference type="Rhea" id="RHEA:38895"/>
        <dbReference type="ChEBI" id="CHEBI:64612"/>
    </reaction>
</comment>
<comment type="catalytic activity">
    <reaction evidence="14">
        <text>a 6-(alpha-D-glucosaminyl)-1-(1,2-diacyl-sn-glycero-3-phospho)-1D-myo-inositol(in) = a 6-(alpha-D-glucosaminyl)-1-(1,2-diacyl-sn-glycero-3-phospho)-1D-myo-inositol(out)</text>
        <dbReference type="Rhea" id="RHEA:71491"/>
        <dbReference type="ChEBI" id="CHEBI:57997"/>
    </reaction>
</comment>
<dbReference type="AlphaFoldDB" id="A0A3P7FBK1"/>
<dbReference type="Pfam" id="PF05602">
    <property type="entry name" value="CLPTM1"/>
    <property type="match status" value="1"/>
</dbReference>
<protein>
    <recommendedName>
        <fullName evidence="10">Lipid scramblase CLPTM1L</fullName>
    </recommendedName>
    <alternativeName>
        <fullName evidence="12">Cisplatin resistance-related protein 9</fullName>
    </alternativeName>
    <alternativeName>
        <fullName evidence="11">Cleft lip and palate transmembrane protein 1-like protein</fullName>
    </alternativeName>
</protein>
<dbReference type="InterPro" id="IPR008429">
    <property type="entry name" value="CLPTM1"/>
</dbReference>
<comment type="function">
    <text evidence="13">Scramblase that mediates the translocation of glucosaminylphosphatidylinositol (alpha-D-GlcN-(1-6)-(1,2-diacyl-sn-glycero-3-phospho)-1D-myo-inositol, GlcN-PI) across the endoplasmic reticulum (ER) membrane, from the cytosolic leaflet to the luminal leaflet of the ER membrane, where it participates in the biosynthesis of glycosylphosphatidylinositol (GPI). GPI is a lipid glycoconjugate involved in post-translational modification of proteins. Can also translocate 1,2-diacyl-sn-glycero-3-phospho-(1D-myo-inositol) (phosphatidylinositol or PI), as well as several other phospholipids (1,2-diacyl-sn-glycero-3-phosphocholine, 1,2-diacyl-sn-glycero-3-phosphoethanolamine), and N-acetylglucosaminylphosphatidylinositol (GlcNAc-PI) in vitro.</text>
</comment>
<evidence type="ECO:0000256" key="6">
    <source>
        <dbReference type="ARBA" id="ARBA00024615"/>
    </source>
</evidence>
<evidence type="ECO:0000256" key="13">
    <source>
        <dbReference type="ARBA" id="ARBA00045827"/>
    </source>
</evidence>
<comment type="catalytic activity">
    <reaction evidence="8">
        <text>a 1,2-diacyl-sn-glycero-3-phospho-(1D-myo-inositol)(in) = a 1,2-diacyl-sn-glycero-3-phospho-(1D-myo-inositol)(out)</text>
        <dbReference type="Rhea" id="RHEA:38691"/>
        <dbReference type="ChEBI" id="CHEBI:57880"/>
    </reaction>
</comment>
<evidence type="ECO:0000256" key="8">
    <source>
        <dbReference type="ARBA" id="ARBA00035895"/>
    </source>
</evidence>
<dbReference type="OrthoDB" id="378564at2759"/>
<evidence type="ECO:0000256" key="4">
    <source>
        <dbReference type="ARBA" id="ARBA00022989"/>
    </source>
</evidence>
<dbReference type="PANTHER" id="PTHR21347">
    <property type="entry name" value="CLEFT LIP AND PALATE ASSOCIATED TRANSMEMBRANE PROTEIN-RELATED"/>
    <property type="match status" value="1"/>
</dbReference>
<evidence type="ECO:0000256" key="5">
    <source>
        <dbReference type="ARBA" id="ARBA00023136"/>
    </source>
</evidence>
<reference evidence="16 17" key="1">
    <citation type="submission" date="2018-11" db="EMBL/GenBank/DDBJ databases">
        <authorList>
            <consortium name="Pathogen Informatics"/>
        </authorList>
    </citation>
    <scope>NUCLEOTIDE SEQUENCE [LARGE SCALE GENOMIC DNA]</scope>
</reference>
<evidence type="ECO:0000256" key="9">
    <source>
        <dbReference type="ARBA" id="ARBA00036810"/>
    </source>
</evidence>
<evidence type="ECO:0000256" key="14">
    <source>
        <dbReference type="ARBA" id="ARBA00093208"/>
    </source>
</evidence>
<evidence type="ECO:0000256" key="10">
    <source>
        <dbReference type="ARBA" id="ARBA00040905"/>
    </source>
</evidence>
<comment type="subcellular location">
    <subcellularLocation>
        <location evidence="1">Membrane</location>
        <topology evidence="1">Multi-pass membrane protein</topology>
    </subcellularLocation>
</comment>
<feature type="transmembrane region" description="Helical" evidence="15">
    <location>
        <begin position="135"/>
        <end position="156"/>
    </location>
</feature>
<dbReference type="Proteomes" id="UP000274429">
    <property type="component" value="Unassembled WGS sequence"/>
</dbReference>
<dbReference type="PANTHER" id="PTHR21347:SF0">
    <property type="entry name" value="LIPID SCRAMBLASE CLPTM1L"/>
    <property type="match status" value="1"/>
</dbReference>
<dbReference type="GO" id="GO:0012505">
    <property type="term" value="C:endomembrane system"/>
    <property type="evidence" value="ECO:0007669"/>
    <property type="project" value="TreeGrafter"/>
</dbReference>
<keyword evidence="5 15" id="KW-0472">Membrane</keyword>
<evidence type="ECO:0000313" key="16">
    <source>
        <dbReference type="EMBL" id="VDM26099.1"/>
    </source>
</evidence>
<proteinExistence type="inferred from homology"/>